<organism evidence="1">
    <name type="scientific">Kribbella sp. HUAS MG21</name>
    <dbReference type="NCBI Taxonomy" id="3160966"/>
    <lineage>
        <taxon>Bacteria</taxon>
        <taxon>Bacillati</taxon>
        <taxon>Actinomycetota</taxon>
        <taxon>Actinomycetes</taxon>
        <taxon>Propionibacteriales</taxon>
        <taxon>Kribbellaceae</taxon>
        <taxon>Kribbella</taxon>
    </lineage>
</organism>
<dbReference type="AlphaFoldDB" id="A0AAU7TLT9"/>
<protein>
    <submittedName>
        <fullName evidence="1">Uncharacterized protein</fullName>
    </submittedName>
</protein>
<reference evidence="1" key="1">
    <citation type="submission" date="2024-06" db="EMBL/GenBank/DDBJ databases">
        <title>Kribbella sp. strain HUAS MG21 genome sequences.</title>
        <authorList>
            <person name="Mo P."/>
        </authorList>
    </citation>
    <scope>NUCLEOTIDE SEQUENCE</scope>
    <source>
        <strain evidence="1">HUAS MG21</strain>
    </source>
</reference>
<evidence type="ECO:0000313" key="1">
    <source>
        <dbReference type="EMBL" id="XBV27706.1"/>
    </source>
</evidence>
<dbReference type="RefSeq" id="WP_350280489.1">
    <property type="nucleotide sequence ID" value="NZ_CP158165.1"/>
</dbReference>
<gene>
    <name evidence="1" type="ORF">ABN611_15050</name>
</gene>
<proteinExistence type="predicted"/>
<sequence length="89" mass="10217">MTRSRLDELSDDYERAELRFLMAVRGDAQRSQLAVLVRDVATAAERFNAEAYRRLHTGVEDAWMPLDQLTERTEVLAELWADIASAYEA</sequence>
<dbReference type="EMBL" id="CP158165">
    <property type="protein sequence ID" value="XBV27706.1"/>
    <property type="molecule type" value="Genomic_DNA"/>
</dbReference>
<accession>A0AAU7TLT9</accession>
<name>A0AAU7TLT9_9ACTN</name>